<keyword evidence="2" id="KW-1185">Reference proteome</keyword>
<protein>
    <submittedName>
        <fullName evidence="1">Uncharacterized protein</fullName>
    </submittedName>
</protein>
<organism evidence="1 2">
    <name type="scientific">Tegillarca granosa</name>
    <name type="common">Malaysian cockle</name>
    <name type="synonym">Anadara granosa</name>
    <dbReference type="NCBI Taxonomy" id="220873"/>
    <lineage>
        <taxon>Eukaryota</taxon>
        <taxon>Metazoa</taxon>
        <taxon>Spiralia</taxon>
        <taxon>Lophotrochozoa</taxon>
        <taxon>Mollusca</taxon>
        <taxon>Bivalvia</taxon>
        <taxon>Autobranchia</taxon>
        <taxon>Pteriomorphia</taxon>
        <taxon>Arcoida</taxon>
        <taxon>Arcoidea</taxon>
        <taxon>Arcidae</taxon>
        <taxon>Tegillarca</taxon>
    </lineage>
</organism>
<name>A0ABQ9EWI9_TEGGR</name>
<evidence type="ECO:0000313" key="1">
    <source>
        <dbReference type="EMBL" id="KAJ8309549.1"/>
    </source>
</evidence>
<sequence length="70" mass="8060">MTKVRFPVMLQVPLVPLTIGQQCISYMHHCFGSEFKSIPRMKHLPIINLNQSQHVVIKLMPPIESSTKLF</sequence>
<dbReference type="Proteomes" id="UP001217089">
    <property type="component" value="Unassembled WGS sequence"/>
</dbReference>
<gene>
    <name evidence="1" type="ORF">KUTeg_014423</name>
</gene>
<reference evidence="1 2" key="1">
    <citation type="submission" date="2022-12" db="EMBL/GenBank/DDBJ databases">
        <title>Chromosome-level genome of Tegillarca granosa.</title>
        <authorList>
            <person name="Kim J."/>
        </authorList>
    </citation>
    <scope>NUCLEOTIDE SEQUENCE [LARGE SCALE GENOMIC DNA]</scope>
    <source>
        <strain evidence="1">Teg-2019</strain>
        <tissue evidence="1">Adductor muscle</tissue>
    </source>
</reference>
<evidence type="ECO:0000313" key="2">
    <source>
        <dbReference type="Proteomes" id="UP001217089"/>
    </source>
</evidence>
<comment type="caution">
    <text evidence="1">The sequence shown here is derived from an EMBL/GenBank/DDBJ whole genome shotgun (WGS) entry which is preliminary data.</text>
</comment>
<accession>A0ABQ9EWI9</accession>
<proteinExistence type="predicted"/>
<dbReference type="EMBL" id="JARBDR010000657">
    <property type="protein sequence ID" value="KAJ8309549.1"/>
    <property type="molecule type" value="Genomic_DNA"/>
</dbReference>